<gene>
    <name evidence="1" type="ORF">CGS46_12745</name>
</gene>
<dbReference type="InterPro" id="IPR011231">
    <property type="entry name" value="Phage_VT1-Sakai_H0018"/>
</dbReference>
<evidence type="ECO:0000313" key="1">
    <source>
        <dbReference type="EMBL" id="PDX57386.1"/>
    </source>
</evidence>
<protein>
    <submittedName>
        <fullName evidence="1">Uncharacterized protein</fullName>
    </submittedName>
</protein>
<dbReference type="EMBL" id="NMTQ01000037">
    <property type="protein sequence ID" value="PDX57386.1"/>
    <property type="molecule type" value="Genomic_DNA"/>
</dbReference>
<dbReference type="Pfam" id="PF09956">
    <property type="entry name" value="Phage_cement_2"/>
    <property type="match status" value="1"/>
</dbReference>
<evidence type="ECO:0000313" key="2">
    <source>
        <dbReference type="Proteomes" id="UP000220752"/>
    </source>
</evidence>
<accession>A0A2A6Z7M2</accession>
<sequence length="132" mass="13144">MSMIGTATNSSPYLAAPAAATIENGKNHFVTLGENGVSLATEGAAAAGILLPDTEDKVAAGESVTVQIKDRTLVQVGAAVTAGDPLASDANGCAVKAAAEKFIVGYAMESATAADQIIHIQITKSGFVPKAG</sequence>
<dbReference type="Proteomes" id="UP000220752">
    <property type="component" value="Unassembled WGS sequence"/>
</dbReference>
<keyword evidence="2" id="KW-1185">Reference proteome</keyword>
<comment type="caution">
    <text evidence="1">The sequence shown here is derived from an EMBL/GenBank/DDBJ whole genome shotgun (WGS) entry which is preliminary data.</text>
</comment>
<dbReference type="AlphaFoldDB" id="A0A2A6Z7M2"/>
<reference evidence="1 2" key="1">
    <citation type="journal article" date="2017" name="Front. Microbiol.">
        <title>New Insights into the Diversity of the Genus Faecalibacterium.</title>
        <authorList>
            <person name="Benevides L."/>
            <person name="Burman S."/>
            <person name="Martin R."/>
            <person name="Robert V."/>
            <person name="Thomas M."/>
            <person name="Miquel S."/>
            <person name="Chain F."/>
            <person name="Sokol H."/>
            <person name="Bermudez-Humaran L.G."/>
            <person name="Morrison M."/>
            <person name="Langella P."/>
            <person name="Azevedo V.A."/>
            <person name="Chatel J.M."/>
            <person name="Soares S."/>
        </authorList>
    </citation>
    <scope>NUCLEOTIDE SEQUENCE [LARGE SCALE GENOMIC DNA]</scope>
    <source>
        <strain evidence="2">CNCM I-4540</strain>
    </source>
</reference>
<proteinExistence type="predicted"/>
<name>A0A2A6Z7M2_9FIRM</name>
<organism evidence="1 2">
    <name type="scientific">Faecalibacterium langellae</name>
    <dbReference type="NCBI Taxonomy" id="3435293"/>
    <lineage>
        <taxon>Bacteria</taxon>
        <taxon>Bacillati</taxon>
        <taxon>Bacillota</taxon>
        <taxon>Clostridia</taxon>
        <taxon>Eubacteriales</taxon>
        <taxon>Oscillospiraceae</taxon>
        <taxon>Faecalibacterium</taxon>
    </lineage>
</organism>